<proteinExistence type="predicted"/>
<name>W1IPQ8_9GAMM</name>
<evidence type="ECO:0000313" key="2">
    <source>
        <dbReference type="Proteomes" id="UP000019197"/>
    </source>
</evidence>
<organism evidence="1 2">
    <name type="scientific">Xenorhabdus cabanillasii JM26</name>
    <dbReference type="NCBI Taxonomy" id="1427517"/>
    <lineage>
        <taxon>Bacteria</taxon>
        <taxon>Pseudomonadati</taxon>
        <taxon>Pseudomonadota</taxon>
        <taxon>Gammaproteobacteria</taxon>
        <taxon>Enterobacterales</taxon>
        <taxon>Morganellaceae</taxon>
        <taxon>Xenorhabdus</taxon>
    </lineage>
</organism>
<dbReference type="AlphaFoldDB" id="W1IPQ8"/>
<protein>
    <submittedName>
        <fullName evidence="1">Uncharacterized protein</fullName>
    </submittedName>
</protein>
<sequence>MEKVFSKVFINWLEPCKNCEYQGVYVKNDDNDFLCENDDVICIKCEHHGVIQLKVDRYRNHHFVISWDDLFVKTETN</sequence>
<accession>W1IPQ8</accession>
<reference evidence="1 2" key="1">
    <citation type="submission" date="2013-11" db="EMBL/GenBank/DDBJ databases">
        <title>Draft genome sequence and annotation of the entomopathogenic bacterium, Xenorhabdus cabanillasi strain JM26.</title>
        <authorList>
            <person name="Gualtieri M."/>
            <person name="Ogier J.C."/>
            <person name="Pages S."/>
            <person name="Givaudan A."/>
            <person name="Gaudriault S."/>
        </authorList>
    </citation>
    <scope>NUCLEOTIDE SEQUENCE [LARGE SCALE GENOMIC DNA]</scope>
    <source>
        <strain evidence="1 2">JM26</strain>
    </source>
</reference>
<comment type="caution">
    <text evidence="1">The sequence shown here is derived from an EMBL/GenBank/DDBJ whole genome shotgun (WGS) entry which is preliminary data.</text>
</comment>
<evidence type="ECO:0000313" key="1">
    <source>
        <dbReference type="EMBL" id="CDL80394.1"/>
    </source>
</evidence>
<gene>
    <name evidence="1" type="ORF">XCR1_150005</name>
</gene>
<dbReference type="Proteomes" id="UP000019197">
    <property type="component" value="Unassembled WGS sequence"/>
</dbReference>
<dbReference type="EMBL" id="CBXE010000057">
    <property type="protein sequence ID" value="CDL80394.1"/>
    <property type="molecule type" value="Genomic_DNA"/>
</dbReference>